<accession>A0ABV8LPZ9</accession>
<feature type="domain" description="Rhodanese" evidence="1">
    <location>
        <begin position="18"/>
        <end position="105"/>
    </location>
</feature>
<dbReference type="CDD" id="cd00158">
    <property type="entry name" value="RHOD"/>
    <property type="match status" value="1"/>
</dbReference>
<proteinExistence type="predicted"/>
<organism evidence="2 3">
    <name type="scientific">Hamadaea flava</name>
    <dbReference type="NCBI Taxonomy" id="1742688"/>
    <lineage>
        <taxon>Bacteria</taxon>
        <taxon>Bacillati</taxon>
        <taxon>Actinomycetota</taxon>
        <taxon>Actinomycetes</taxon>
        <taxon>Micromonosporales</taxon>
        <taxon>Micromonosporaceae</taxon>
        <taxon>Hamadaea</taxon>
    </lineage>
</organism>
<dbReference type="SUPFAM" id="SSF52821">
    <property type="entry name" value="Rhodanese/Cell cycle control phosphatase"/>
    <property type="match status" value="1"/>
</dbReference>
<dbReference type="InterPro" id="IPR001307">
    <property type="entry name" value="Thiosulphate_STrfase_CS"/>
</dbReference>
<comment type="caution">
    <text evidence="2">The sequence shown here is derived from an EMBL/GenBank/DDBJ whole genome shotgun (WGS) entry which is preliminary data.</text>
</comment>
<dbReference type="PROSITE" id="PS50206">
    <property type="entry name" value="RHODANESE_3"/>
    <property type="match status" value="1"/>
</dbReference>
<dbReference type="InterPro" id="IPR001763">
    <property type="entry name" value="Rhodanese-like_dom"/>
</dbReference>
<protein>
    <submittedName>
        <fullName evidence="2">Rhodanese-like domain-containing protein</fullName>
    </submittedName>
</protein>
<evidence type="ECO:0000259" key="1">
    <source>
        <dbReference type="PROSITE" id="PS50206"/>
    </source>
</evidence>
<reference evidence="3" key="1">
    <citation type="journal article" date="2019" name="Int. J. Syst. Evol. Microbiol.">
        <title>The Global Catalogue of Microorganisms (GCM) 10K type strain sequencing project: providing services to taxonomists for standard genome sequencing and annotation.</title>
        <authorList>
            <consortium name="The Broad Institute Genomics Platform"/>
            <consortium name="The Broad Institute Genome Sequencing Center for Infectious Disease"/>
            <person name="Wu L."/>
            <person name="Ma J."/>
        </authorList>
    </citation>
    <scope>NUCLEOTIDE SEQUENCE [LARGE SCALE GENOMIC DNA]</scope>
    <source>
        <strain evidence="3">CGMCC 4.7289</strain>
    </source>
</reference>
<gene>
    <name evidence="2" type="ORF">ACFOZ4_17405</name>
</gene>
<sequence>MSEIDMSEIDLAAFTAAHAAGAVVVDVREPEEYVRGHVPGARLIPLGRLPQQVSELPLAERIYLICAAGNRSKAAVSLLTRAGFDAVSVVGGTSAWQRAGRATVTGSQPGSI</sequence>
<dbReference type="RefSeq" id="WP_253753335.1">
    <property type="nucleotide sequence ID" value="NZ_JAMZDZ010000001.1"/>
</dbReference>
<keyword evidence="3" id="KW-1185">Reference proteome</keyword>
<dbReference type="Proteomes" id="UP001595816">
    <property type="component" value="Unassembled WGS sequence"/>
</dbReference>
<evidence type="ECO:0000313" key="2">
    <source>
        <dbReference type="EMBL" id="MFC4132387.1"/>
    </source>
</evidence>
<name>A0ABV8LPZ9_9ACTN</name>
<dbReference type="PANTHER" id="PTHR43031">
    <property type="entry name" value="FAD-DEPENDENT OXIDOREDUCTASE"/>
    <property type="match status" value="1"/>
</dbReference>
<dbReference type="SMART" id="SM00450">
    <property type="entry name" value="RHOD"/>
    <property type="match status" value="1"/>
</dbReference>
<dbReference type="PROSITE" id="PS00380">
    <property type="entry name" value="RHODANESE_1"/>
    <property type="match status" value="1"/>
</dbReference>
<dbReference type="InterPro" id="IPR050229">
    <property type="entry name" value="GlpE_sulfurtransferase"/>
</dbReference>
<dbReference type="Pfam" id="PF00581">
    <property type="entry name" value="Rhodanese"/>
    <property type="match status" value="1"/>
</dbReference>
<dbReference type="InterPro" id="IPR036873">
    <property type="entry name" value="Rhodanese-like_dom_sf"/>
</dbReference>
<dbReference type="EMBL" id="JBHSAY010000009">
    <property type="protein sequence ID" value="MFC4132387.1"/>
    <property type="molecule type" value="Genomic_DNA"/>
</dbReference>
<evidence type="ECO:0000313" key="3">
    <source>
        <dbReference type="Proteomes" id="UP001595816"/>
    </source>
</evidence>
<dbReference type="Gene3D" id="3.40.250.10">
    <property type="entry name" value="Rhodanese-like domain"/>
    <property type="match status" value="1"/>
</dbReference>
<dbReference type="PANTHER" id="PTHR43031:SF1">
    <property type="entry name" value="PYRIDINE NUCLEOTIDE-DISULPHIDE OXIDOREDUCTASE"/>
    <property type="match status" value="1"/>
</dbReference>